<evidence type="ECO:0000313" key="4">
    <source>
        <dbReference type="EMBL" id="OLQ12650.1"/>
    </source>
</evidence>
<feature type="repeat" description="WD" evidence="3">
    <location>
        <begin position="24"/>
        <end position="49"/>
    </location>
</feature>
<dbReference type="PROSITE" id="PS50294">
    <property type="entry name" value="WD_REPEATS_REGION"/>
    <property type="match status" value="4"/>
</dbReference>
<dbReference type="SUPFAM" id="SSF50978">
    <property type="entry name" value="WD40 repeat-like"/>
    <property type="match status" value="1"/>
</dbReference>
<feature type="repeat" description="WD" evidence="3">
    <location>
        <begin position="78"/>
        <end position="99"/>
    </location>
</feature>
<dbReference type="InterPro" id="IPR019775">
    <property type="entry name" value="WD40_repeat_CS"/>
</dbReference>
<feature type="repeat" description="WD" evidence="3">
    <location>
        <begin position="325"/>
        <end position="359"/>
    </location>
</feature>
<dbReference type="CDD" id="cd00200">
    <property type="entry name" value="WD40"/>
    <property type="match status" value="1"/>
</dbReference>
<dbReference type="Proteomes" id="UP000186817">
    <property type="component" value="Unassembled WGS sequence"/>
</dbReference>
<dbReference type="PANTHER" id="PTHR19848:SF8">
    <property type="entry name" value="F-BOX AND WD REPEAT DOMAIN CONTAINING 7"/>
    <property type="match status" value="1"/>
</dbReference>
<dbReference type="InterPro" id="IPR020472">
    <property type="entry name" value="WD40_PAC1"/>
</dbReference>
<feature type="repeat" description="WD" evidence="3">
    <location>
        <begin position="110"/>
        <end position="152"/>
    </location>
</feature>
<evidence type="ECO:0000313" key="5">
    <source>
        <dbReference type="Proteomes" id="UP000186817"/>
    </source>
</evidence>
<reference evidence="4 5" key="1">
    <citation type="submission" date="2016-02" db="EMBL/GenBank/DDBJ databases">
        <title>Genome analysis of coral dinoflagellate symbionts highlights evolutionary adaptations to a symbiotic lifestyle.</title>
        <authorList>
            <person name="Aranda M."/>
            <person name="Li Y."/>
            <person name="Liew Y.J."/>
            <person name="Baumgarten S."/>
            <person name="Simakov O."/>
            <person name="Wilson M."/>
            <person name="Piel J."/>
            <person name="Ashoor H."/>
            <person name="Bougouffa S."/>
            <person name="Bajic V.B."/>
            <person name="Ryu T."/>
            <person name="Ravasi T."/>
            <person name="Bayer T."/>
            <person name="Micklem G."/>
            <person name="Kim H."/>
            <person name="Bhak J."/>
            <person name="Lajeunesse T.C."/>
            <person name="Voolstra C.R."/>
        </authorList>
    </citation>
    <scope>NUCLEOTIDE SEQUENCE [LARGE SCALE GENOMIC DNA]</scope>
    <source>
        <strain evidence="4 5">CCMP2467</strain>
    </source>
</reference>
<dbReference type="PROSITE" id="PS50082">
    <property type="entry name" value="WD_REPEATS_2"/>
    <property type="match status" value="6"/>
</dbReference>
<dbReference type="InterPro" id="IPR015943">
    <property type="entry name" value="WD40/YVTN_repeat-like_dom_sf"/>
</dbReference>
<dbReference type="InterPro" id="IPR036322">
    <property type="entry name" value="WD40_repeat_dom_sf"/>
</dbReference>
<feature type="repeat" description="WD" evidence="3">
    <location>
        <begin position="195"/>
        <end position="236"/>
    </location>
</feature>
<evidence type="ECO:0000256" key="3">
    <source>
        <dbReference type="PROSITE-ProRule" id="PRU00221"/>
    </source>
</evidence>
<dbReference type="OrthoDB" id="10261640at2759"/>
<dbReference type="PROSITE" id="PS00678">
    <property type="entry name" value="WD_REPEATS_1"/>
    <property type="match status" value="1"/>
</dbReference>
<comment type="caution">
    <text evidence="4">The sequence shown here is derived from an EMBL/GenBank/DDBJ whole genome shotgun (WGS) entry which is preliminary data.</text>
</comment>
<evidence type="ECO:0000256" key="2">
    <source>
        <dbReference type="ARBA" id="ARBA00022737"/>
    </source>
</evidence>
<feature type="repeat" description="WD" evidence="3">
    <location>
        <begin position="280"/>
        <end position="324"/>
    </location>
</feature>
<dbReference type="InterPro" id="IPR001680">
    <property type="entry name" value="WD40_rpt"/>
</dbReference>
<keyword evidence="2" id="KW-0677">Repeat</keyword>
<proteinExistence type="predicted"/>
<dbReference type="SMART" id="SM00320">
    <property type="entry name" value="WD40"/>
    <property type="match status" value="8"/>
</dbReference>
<dbReference type="AlphaFoldDB" id="A0A1Q9EYX8"/>
<protein>
    <submittedName>
        <fullName evidence="4">Vegetative incompatibility protein HET-E-1</fullName>
    </submittedName>
</protein>
<dbReference type="Gene3D" id="2.130.10.10">
    <property type="entry name" value="YVTN repeat-like/Quinoprotein amine dehydrogenase"/>
    <property type="match status" value="3"/>
</dbReference>
<dbReference type="Pfam" id="PF00400">
    <property type="entry name" value="WD40"/>
    <property type="match status" value="7"/>
</dbReference>
<dbReference type="PANTHER" id="PTHR19848">
    <property type="entry name" value="WD40 REPEAT PROTEIN"/>
    <property type="match status" value="1"/>
</dbReference>
<keyword evidence="5" id="KW-1185">Reference proteome</keyword>
<dbReference type="EMBL" id="LSRX01000040">
    <property type="protein sequence ID" value="OLQ12650.1"/>
    <property type="molecule type" value="Genomic_DNA"/>
</dbReference>
<dbReference type="OMA" id="ITWDCER"/>
<gene>
    <name evidence="4" type="primary">HET-E1</name>
    <name evidence="4" type="ORF">AK812_SmicGene3481</name>
</gene>
<accession>A0A1Q9EYX8</accession>
<keyword evidence="1 3" id="KW-0853">WD repeat</keyword>
<sequence>MSRLFASIVTGSVGESLDIRQKAGTKLASASADGILRLWEPRSNEASLKGDVAWQDPTSGTCSDLLEATEPRGFASCISWAPDGVRLATGYQDGEVVVWYPHAALPTVSCSGHTNQVRCIAWSPQGKDCVASGSLDGTVRIWEPKKGKCLKTCQGDGGYVYCLLWHPEATSLAAGSTDGIARLFDPLTGTCIVRWEGHVGHISSLAWGPGATSLATGSHDGSAFIWGVDTGRQVACCSTPGRVYTIAWRNDSQRPRLATGSSEGSICIFDASLGVCMTRFQGHFGAVFSLAWSTGPDDSLYLASGGEDGTVRVWEARAAQCLAVHIGHAAGVICVRWAPKGKRIASASEDGLAKIWDIA</sequence>
<name>A0A1Q9EYX8_SYMMI</name>
<organism evidence="4 5">
    <name type="scientific">Symbiodinium microadriaticum</name>
    <name type="common">Dinoflagellate</name>
    <name type="synonym">Zooxanthella microadriatica</name>
    <dbReference type="NCBI Taxonomy" id="2951"/>
    <lineage>
        <taxon>Eukaryota</taxon>
        <taxon>Sar</taxon>
        <taxon>Alveolata</taxon>
        <taxon>Dinophyceae</taxon>
        <taxon>Suessiales</taxon>
        <taxon>Symbiodiniaceae</taxon>
        <taxon>Symbiodinium</taxon>
    </lineage>
</organism>
<evidence type="ECO:0000256" key="1">
    <source>
        <dbReference type="ARBA" id="ARBA00022574"/>
    </source>
</evidence>
<dbReference type="PRINTS" id="PR00320">
    <property type="entry name" value="GPROTEINBRPT"/>
</dbReference>